<dbReference type="PRINTS" id="PR00759">
    <property type="entry name" value="BASICPTASE"/>
</dbReference>
<dbReference type="CDD" id="cd00109">
    <property type="entry name" value="Kunitz-type"/>
    <property type="match status" value="1"/>
</dbReference>
<dbReference type="GO" id="GO:0004867">
    <property type="term" value="F:serine-type endopeptidase inhibitor activity"/>
    <property type="evidence" value="ECO:0007669"/>
    <property type="project" value="UniProtKB-KW"/>
</dbReference>
<evidence type="ECO:0000259" key="4">
    <source>
        <dbReference type="PROSITE" id="PS50279"/>
    </source>
</evidence>
<dbReference type="FunFam" id="4.10.410.10:FF:000004">
    <property type="entry name" value="Tissue factor pathway inhibitor"/>
    <property type="match status" value="1"/>
</dbReference>
<dbReference type="SMART" id="SM00131">
    <property type="entry name" value="KU"/>
    <property type="match status" value="1"/>
</dbReference>
<keyword evidence="1" id="KW-0646">Protease inhibitor</keyword>
<sequence>MGWRIYLNAAGISATELHRRPRPSQVSTMLRLTVLAAVLLAISFNGANAQRRPRFCSLPPSPGVCFAYFRSFYYDISSGTCREFVYGGCQGNQNRFVSYEECLRVCG</sequence>
<dbReference type="PANTHER" id="PTHR10083">
    <property type="entry name" value="KUNITZ-TYPE PROTEASE INHIBITOR-RELATED"/>
    <property type="match status" value="1"/>
</dbReference>
<feature type="domain" description="BPTI/Kunitz inhibitor" evidence="4">
    <location>
        <begin position="56"/>
        <end position="106"/>
    </location>
</feature>
<organism evidence="5 6">
    <name type="scientific">Amblyomma americanum</name>
    <name type="common">Lone star tick</name>
    <dbReference type="NCBI Taxonomy" id="6943"/>
    <lineage>
        <taxon>Eukaryota</taxon>
        <taxon>Metazoa</taxon>
        <taxon>Ecdysozoa</taxon>
        <taxon>Arthropoda</taxon>
        <taxon>Chelicerata</taxon>
        <taxon>Arachnida</taxon>
        <taxon>Acari</taxon>
        <taxon>Parasitiformes</taxon>
        <taxon>Ixodida</taxon>
        <taxon>Ixodoidea</taxon>
        <taxon>Ixodidae</taxon>
        <taxon>Amblyomminae</taxon>
        <taxon>Amblyomma</taxon>
    </lineage>
</organism>
<dbReference type="Proteomes" id="UP001321473">
    <property type="component" value="Unassembled WGS sequence"/>
</dbReference>
<evidence type="ECO:0000313" key="5">
    <source>
        <dbReference type="EMBL" id="KAK8789170.1"/>
    </source>
</evidence>
<dbReference type="InterPro" id="IPR020901">
    <property type="entry name" value="Prtase_inh_Kunz-CS"/>
</dbReference>
<dbReference type="InterPro" id="IPR036880">
    <property type="entry name" value="Kunitz_BPTI_sf"/>
</dbReference>
<accession>A0AAQ4FPM5</accession>
<name>A0AAQ4FPM5_AMBAM</name>
<dbReference type="PROSITE" id="PS00280">
    <property type="entry name" value="BPTI_KUNITZ_1"/>
    <property type="match status" value="1"/>
</dbReference>
<gene>
    <name evidence="5" type="ORF">V5799_021056</name>
</gene>
<evidence type="ECO:0000313" key="6">
    <source>
        <dbReference type="Proteomes" id="UP001321473"/>
    </source>
</evidence>
<dbReference type="InterPro" id="IPR050098">
    <property type="entry name" value="TFPI/VKTCI-like"/>
</dbReference>
<dbReference type="Pfam" id="PF00014">
    <property type="entry name" value="Kunitz_BPTI"/>
    <property type="match status" value="1"/>
</dbReference>
<dbReference type="EMBL" id="JARKHS020000054">
    <property type="protein sequence ID" value="KAK8789170.1"/>
    <property type="molecule type" value="Genomic_DNA"/>
</dbReference>
<dbReference type="AlphaFoldDB" id="A0AAQ4FPM5"/>
<protein>
    <recommendedName>
        <fullName evidence="4">BPTI/Kunitz inhibitor domain-containing protein</fullName>
    </recommendedName>
</protein>
<dbReference type="PROSITE" id="PS50279">
    <property type="entry name" value="BPTI_KUNITZ_2"/>
    <property type="match status" value="1"/>
</dbReference>
<evidence type="ECO:0000256" key="3">
    <source>
        <dbReference type="ARBA" id="ARBA00023157"/>
    </source>
</evidence>
<keyword evidence="2" id="KW-0722">Serine protease inhibitor</keyword>
<reference evidence="5 6" key="1">
    <citation type="journal article" date="2023" name="Arcadia Sci">
        <title>De novo assembly of a long-read Amblyomma americanum tick genome.</title>
        <authorList>
            <person name="Chou S."/>
            <person name="Poskanzer K.E."/>
            <person name="Rollins M."/>
            <person name="Thuy-Boun P.S."/>
        </authorList>
    </citation>
    <scope>NUCLEOTIDE SEQUENCE [LARGE SCALE GENOMIC DNA]</scope>
    <source>
        <strain evidence="5">F_SG_1</strain>
        <tissue evidence="5">Salivary glands</tissue>
    </source>
</reference>
<keyword evidence="3" id="KW-1015">Disulfide bond</keyword>
<dbReference type="Gene3D" id="4.10.410.10">
    <property type="entry name" value="Pancreatic trypsin inhibitor Kunitz domain"/>
    <property type="match status" value="1"/>
</dbReference>
<dbReference type="SUPFAM" id="SSF57362">
    <property type="entry name" value="BPTI-like"/>
    <property type="match status" value="1"/>
</dbReference>
<dbReference type="InterPro" id="IPR002223">
    <property type="entry name" value="Kunitz_BPTI"/>
</dbReference>
<comment type="caution">
    <text evidence="5">The sequence shown here is derived from an EMBL/GenBank/DDBJ whole genome shotgun (WGS) entry which is preliminary data.</text>
</comment>
<evidence type="ECO:0000256" key="2">
    <source>
        <dbReference type="ARBA" id="ARBA00022900"/>
    </source>
</evidence>
<proteinExistence type="predicted"/>
<keyword evidence="6" id="KW-1185">Reference proteome</keyword>
<evidence type="ECO:0000256" key="1">
    <source>
        <dbReference type="ARBA" id="ARBA00022690"/>
    </source>
</evidence>